<dbReference type="Pfam" id="PF16732">
    <property type="entry name" value="ComP_DUS"/>
    <property type="match status" value="1"/>
</dbReference>
<organism evidence="3 4">
    <name type="scientific">Halomonas alimentaria</name>
    <dbReference type="NCBI Taxonomy" id="147248"/>
    <lineage>
        <taxon>Bacteria</taxon>
        <taxon>Pseudomonadati</taxon>
        <taxon>Pseudomonadota</taxon>
        <taxon>Gammaproteobacteria</taxon>
        <taxon>Oceanospirillales</taxon>
        <taxon>Halomonadaceae</taxon>
        <taxon>Halomonas</taxon>
    </lineage>
</organism>
<dbReference type="GO" id="GO:0015627">
    <property type="term" value="C:type II protein secretion system complex"/>
    <property type="evidence" value="ECO:0007669"/>
    <property type="project" value="InterPro"/>
</dbReference>
<comment type="caution">
    <text evidence="3">The sequence shown here is derived from an EMBL/GenBank/DDBJ whole genome shotgun (WGS) entry which is preliminary data.</text>
</comment>
<accession>A0A7X5AMS9</accession>
<dbReference type="PRINTS" id="PR00813">
    <property type="entry name" value="BCTERIALGSPG"/>
</dbReference>
<name>A0A7X5AMS9_9GAMM</name>
<evidence type="ECO:0000313" key="4">
    <source>
        <dbReference type="Proteomes" id="UP000487929"/>
    </source>
</evidence>
<dbReference type="PANTHER" id="PTHR30093">
    <property type="entry name" value="GENERAL SECRETION PATHWAY PROTEIN G"/>
    <property type="match status" value="1"/>
</dbReference>
<dbReference type="NCBIfam" id="TIGR02532">
    <property type="entry name" value="IV_pilin_GFxxxE"/>
    <property type="match status" value="1"/>
</dbReference>
<keyword evidence="1" id="KW-0488">Methylation</keyword>
<dbReference type="Proteomes" id="UP000487929">
    <property type="component" value="Unassembled WGS sequence"/>
</dbReference>
<keyword evidence="4" id="KW-1185">Reference proteome</keyword>
<dbReference type="GO" id="GO:0043683">
    <property type="term" value="P:type IV pilus assembly"/>
    <property type="evidence" value="ECO:0007669"/>
    <property type="project" value="InterPro"/>
</dbReference>
<keyword evidence="2" id="KW-1133">Transmembrane helix</keyword>
<evidence type="ECO:0000256" key="1">
    <source>
        <dbReference type="ARBA" id="ARBA00022481"/>
    </source>
</evidence>
<protein>
    <submittedName>
        <fullName evidence="3">Prepilin-type N-terminal cleavage/methylation domain-containing protein</fullName>
    </submittedName>
</protein>
<dbReference type="InterPro" id="IPR045584">
    <property type="entry name" value="Pilin-like"/>
</dbReference>
<dbReference type="Gene3D" id="3.30.700.10">
    <property type="entry name" value="Glycoprotein, Type 4 Pilin"/>
    <property type="match status" value="1"/>
</dbReference>
<keyword evidence="2" id="KW-0472">Membrane</keyword>
<dbReference type="PROSITE" id="PS00409">
    <property type="entry name" value="PROKAR_NTER_METHYL"/>
    <property type="match status" value="1"/>
</dbReference>
<dbReference type="InterPro" id="IPR000983">
    <property type="entry name" value="Bac_GSPG_pilin"/>
</dbReference>
<dbReference type="AlphaFoldDB" id="A0A7X5AMS9"/>
<dbReference type="Pfam" id="PF07963">
    <property type="entry name" value="N_methyl"/>
    <property type="match status" value="1"/>
</dbReference>
<keyword evidence="2" id="KW-0812">Transmembrane</keyword>
<evidence type="ECO:0000313" key="3">
    <source>
        <dbReference type="EMBL" id="NAW33275.1"/>
    </source>
</evidence>
<dbReference type="OrthoDB" id="5296638at2"/>
<sequence>MKNSDLKNKALYRHKGFTLIELMIAVAVIGILASIAYPSYQRYVQDARRTEAKSALLDVAGAMERCRSANFTYTNCTSAEEVLNARNAELDFYTVAIDTDAITRNAFALTATPDSGSAQSSDRCGTLTIDATGNRGADDDNCW</sequence>
<reference evidence="3 4" key="1">
    <citation type="submission" date="2019-12" db="EMBL/GenBank/DDBJ databases">
        <title>Draft genome sequencing of Halomonas alimentaria DSM 15356.</title>
        <authorList>
            <person name="Pandiyan K."/>
            <person name="Kushwaha P."/>
            <person name="Gowdham M."/>
            <person name="Chakdar H."/>
            <person name="Singh A."/>
            <person name="Kumar M."/>
            <person name="Saxena A.K."/>
        </authorList>
    </citation>
    <scope>NUCLEOTIDE SEQUENCE [LARGE SCALE GENOMIC DNA]</scope>
    <source>
        <strain evidence="3 4">DSM 15356</strain>
    </source>
</reference>
<evidence type="ECO:0000256" key="2">
    <source>
        <dbReference type="SAM" id="Phobius"/>
    </source>
</evidence>
<dbReference type="PANTHER" id="PTHR30093:SF47">
    <property type="entry name" value="TYPE IV PILUS NON-CORE MINOR PILIN PILE"/>
    <property type="match status" value="1"/>
</dbReference>
<proteinExistence type="predicted"/>
<dbReference type="GO" id="GO:0015628">
    <property type="term" value="P:protein secretion by the type II secretion system"/>
    <property type="evidence" value="ECO:0007669"/>
    <property type="project" value="InterPro"/>
</dbReference>
<dbReference type="EMBL" id="WUTT01000001">
    <property type="protein sequence ID" value="NAW33275.1"/>
    <property type="molecule type" value="Genomic_DNA"/>
</dbReference>
<dbReference type="InterPro" id="IPR012902">
    <property type="entry name" value="N_methyl_site"/>
</dbReference>
<gene>
    <name evidence="3" type="ORF">GRB96_02405</name>
</gene>
<feature type="transmembrane region" description="Helical" evidence="2">
    <location>
        <begin position="20"/>
        <end position="40"/>
    </location>
</feature>
<dbReference type="InterPro" id="IPR031982">
    <property type="entry name" value="PilE-like"/>
</dbReference>
<dbReference type="SUPFAM" id="SSF54523">
    <property type="entry name" value="Pili subunits"/>
    <property type="match status" value="1"/>
</dbReference>